<protein>
    <submittedName>
        <fullName evidence="1">Uncharacterized protein</fullName>
    </submittedName>
</protein>
<evidence type="ECO:0000313" key="1">
    <source>
        <dbReference type="EMBL" id="KAF2690372.1"/>
    </source>
</evidence>
<reference evidence="1" key="1">
    <citation type="journal article" date="2020" name="Stud. Mycol.">
        <title>101 Dothideomycetes genomes: a test case for predicting lifestyles and emergence of pathogens.</title>
        <authorList>
            <person name="Haridas S."/>
            <person name="Albert R."/>
            <person name="Binder M."/>
            <person name="Bloem J."/>
            <person name="Labutti K."/>
            <person name="Salamov A."/>
            <person name="Andreopoulos B."/>
            <person name="Baker S."/>
            <person name="Barry K."/>
            <person name="Bills G."/>
            <person name="Bluhm B."/>
            <person name="Cannon C."/>
            <person name="Castanera R."/>
            <person name="Culley D."/>
            <person name="Daum C."/>
            <person name="Ezra D."/>
            <person name="Gonzalez J."/>
            <person name="Henrissat B."/>
            <person name="Kuo A."/>
            <person name="Liang C."/>
            <person name="Lipzen A."/>
            <person name="Lutzoni F."/>
            <person name="Magnuson J."/>
            <person name="Mondo S."/>
            <person name="Nolan M."/>
            <person name="Ohm R."/>
            <person name="Pangilinan J."/>
            <person name="Park H.-J."/>
            <person name="Ramirez L."/>
            <person name="Alfaro M."/>
            <person name="Sun H."/>
            <person name="Tritt A."/>
            <person name="Yoshinaga Y."/>
            <person name="Zwiers L.-H."/>
            <person name="Turgeon B."/>
            <person name="Goodwin S."/>
            <person name="Spatafora J."/>
            <person name="Crous P."/>
            <person name="Grigoriev I."/>
        </authorList>
    </citation>
    <scope>NUCLEOTIDE SEQUENCE</scope>
    <source>
        <strain evidence="1">CBS 122367</strain>
    </source>
</reference>
<name>A0A6G1JIK1_9PLEO</name>
<dbReference type="EMBL" id="MU005571">
    <property type="protein sequence ID" value="KAF2690372.1"/>
    <property type="molecule type" value="Genomic_DNA"/>
</dbReference>
<accession>A0A6G1JIK1</accession>
<proteinExistence type="predicted"/>
<dbReference type="Proteomes" id="UP000799291">
    <property type="component" value="Unassembled WGS sequence"/>
</dbReference>
<evidence type="ECO:0000313" key="2">
    <source>
        <dbReference type="Proteomes" id="UP000799291"/>
    </source>
</evidence>
<dbReference type="OrthoDB" id="4352867at2759"/>
<dbReference type="AlphaFoldDB" id="A0A6G1JIK1"/>
<gene>
    <name evidence="1" type="ORF">K458DRAFT_413145</name>
</gene>
<keyword evidence="2" id="KW-1185">Reference proteome</keyword>
<organism evidence="1 2">
    <name type="scientific">Lentithecium fluviatile CBS 122367</name>
    <dbReference type="NCBI Taxonomy" id="1168545"/>
    <lineage>
        <taxon>Eukaryota</taxon>
        <taxon>Fungi</taxon>
        <taxon>Dikarya</taxon>
        <taxon>Ascomycota</taxon>
        <taxon>Pezizomycotina</taxon>
        <taxon>Dothideomycetes</taxon>
        <taxon>Pleosporomycetidae</taxon>
        <taxon>Pleosporales</taxon>
        <taxon>Massarineae</taxon>
        <taxon>Lentitheciaceae</taxon>
        <taxon>Lentithecium</taxon>
    </lineage>
</organism>
<sequence>MALQTVDVTKYADDDNKLKEIFKDKTGRDGTVYDWQTGRNPQVRGPYKETFALIIKHNSGDGTVKIFKEDTNLKTYQTYSESNDGVTMIFLGPTYYCWWLADAKVKCII</sequence>